<evidence type="ECO:0000313" key="3">
    <source>
        <dbReference type="Proteomes" id="UP000326912"/>
    </source>
</evidence>
<dbReference type="SUPFAM" id="SSF103473">
    <property type="entry name" value="MFS general substrate transporter"/>
    <property type="match status" value="1"/>
</dbReference>
<feature type="transmembrane region" description="Helical" evidence="1">
    <location>
        <begin position="12"/>
        <end position="36"/>
    </location>
</feature>
<comment type="caution">
    <text evidence="2">The sequence shown here is derived from an EMBL/GenBank/DDBJ whole genome shotgun (WGS) entry which is preliminary data.</text>
</comment>
<evidence type="ECO:0000256" key="1">
    <source>
        <dbReference type="SAM" id="Phobius"/>
    </source>
</evidence>
<proteinExistence type="predicted"/>
<dbReference type="InterPro" id="IPR036259">
    <property type="entry name" value="MFS_trans_sf"/>
</dbReference>
<accession>A0A5J4KWU8</accession>
<sequence>MPALNTNHAQWSLFGAGFCLQFPIGALLAGIVGTIIGLRPTLLIGVVGIQPGFIVLLLSPVIRVTDTAKSM</sequence>
<dbReference type="AlphaFoldDB" id="A0A5J4KWU8"/>
<protein>
    <recommendedName>
        <fullName evidence="4">Major facilitator superfamily (MFS) profile domain-containing protein</fullName>
    </recommendedName>
</protein>
<keyword evidence="3" id="KW-1185">Reference proteome</keyword>
<organism evidence="2 3">
    <name type="scientific">Dictyobacter vulcani</name>
    <dbReference type="NCBI Taxonomy" id="2607529"/>
    <lineage>
        <taxon>Bacteria</taxon>
        <taxon>Bacillati</taxon>
        <taxon>Chloroflexota</taxon>
        <taxon>Ktedonobacteria</taxon>
        <taxon>Ktedonobacterales</taxon>
        <taxon>Dictyobacteraceae</taxon>
        <taxon>Dictyobacter</taxon>
    </lineage>
</organism>
<keyword evidence="1" id="KW-0812">Transmembrane</keyword>
<dbReference type="EMBL" id="BKZW01000004">
    <property type="protein sequence ID" value="GER91622.1"/>
    <property type="molecule type" value="Genomic_DNA"/>
</dbReference>
<evidence type="ECO:0000313" key="2">
    <source>
        <dbReference type="EMBL" id="GER91622.1"/>
    </source>
</evidence>
<name>A0A5J4KWU8_9CHLR</name>
<keyword evidence="1" id="KW-1133">Transmembrane helix</keyword>
<feature type="transmembrane region" description="Helical" evidence="1">
    <location>
        <begin position="42"/>
        <end position="62"/>
    </location>
</feature>
<keyword evidence="1" id="KW-0472">Membrane</keyword>
<reference evidence="2 3" key="1">
    <citation type="submission" date="2019-10" db="EMBL/GenBank/DDBJ databases">
        <title>Dictyobacter vulcani sp. nov., within the class Ktedonobacteria, isolated from soil of volcanic Mt. Zao.</title>
        <authorList>
            <person name="Zheng Y."/>
            <person name="Wang C.M."/>
            <person name="Sakai Y."/>
            <person name="Abe K."/>
            <person name="Yokota A."/>
            <person name="Yabe S."/>
        </authorList>
    </citation>
    <scope>NUCLEOTIDE SEQUENCE [LARGE SCALE GENOMIC DNA]</scope>
    <source>
        <strain evidence="2 3">W12</strain>
    </source>
</reference>
<gene>
    <name evidence="2" type="ORF">KDW_57840</name>
</gene>
<dbReference type="Gene3D" id="1.20.1250.20">
    <property type="entry name" value="MFS general substrate transporter like domains"/>
    <property type="match status" value="1"/>
</dbReference>
<dbReference type="RefSeq" id="WP_151759245.1">
    <property type="nucleotide sequence ID" value="NZ_BKZW01000004.1"/>
</dbReference>
<evidence type="ECO:0008006" key="4">
    <source>
        <dbReference type="Google" id="ProtNLM"/>
    </source>
</evidence>
<dbReference type="Proteomes" id="UP000326912">
    <property type="component" value="Unassembled WGS sequence"/>
</dbReference>